<organism evidence="4 5">
    <name type="scientific">Sphingobacterium tenebrionis</name>
    <dbReference type="NCBI Taxonomy" id="3111775"/>
    <lineage>
        <taxon>Bacteria</taxon>
        <taxon>Pseudomonadati</taxon>
        <taxon>Bacteroidota</taxon>
        <taxon>Sphingobacteriia</taxon>
        <taxon>Sphingobacteriales</taxon>
        <taxon>Sphingobacteriaceae</taxon>
        <taxon>Sphingobacterium</taxon>
    </lineage>
</organism>
<keyword evidence="5" id="KW-1185">Reference proteome</keyword>
<evidence type="ECO:0000313" key="5">
    <source>
        <dbReference type="Proteomes" id="UP001363035"/>
    </source>
</evidence>
<sequence>MGQKNIGVAKIVNISHFDMDAGTQNWQIQQDSAGTMYIANNNGLITFNGKEWKSYPIPNHTILRSLKIIDQKRIYAGGQGMFGYFIPHNSGLQYVDLTKLIPKEQQDFGDTWRIEQFENHIFFQTSRYIFQYDGKKITVLPAARGTEWSFLAKNQGRLFIAEKDKLYEWKQGKQGKLTLIRKDIFAYITGLTDLGKEGILVSLLTEQAFLIKDNGTSPFHLPSEIVNQQVNSISELENEQYAIGTVSNGLYIVDKNWKIIQNINSSDGLRNNTVLSSLVDKNARLWLGLDNGIAIIDANSAIRNIYPLPQVPMASYTSSVYDNKLFIGTTDGVYQTTIDPDARDLSYSSHAFKKMQNSKGQVWNFAITSGEFYMLHHTGTYHYQNNNFVQMNQLGSWLVKETKDKQLLIGTYNGLFSSSNGLKDLMLLGKMDESMRFLQLEKDERYAWTSHPYRGVYRYHLENPQEKAKLYGNEDGLPAQINNYVYKIKDQILVTNPQGIYRFDHHKNRFIRDEYWNALFGNNAIIYLKEDQQNRVWFVSEERLGVLDLSTKKITFFPELEKNMIGGFYHINPVDGKNILVGSYNGLFHINYEVYRSRMEKPVISFNKILVSNQVKDSILMNGYFSSQLSETKKQDQELWMPPAFNSIILDICNHDFQKDAMQYAYRIQGQGDWSNWTSESTRTFGNLKPGKYVFEVKAKNRYDQESETLSYTVNINKPWYQSLWAIIIYCCLGLGLVYLGYTLYLNQLWKQKERFEKKQRDLTYLHELESRDKEHKITELEKEKLQNDLMYKNKELASITMNIFRRSRLMDRMKLEMEEVIANIDNRETKNEVEKIVKKLVDHSKQRDDWEQFSLHFDAIHANFLKKIKNKYPALTATDLKLCAYIKLNMSSKEIAQILHISPKGVEVARYRLRKKLNLDQQANLADFLNDI</sequence>
<keyword evidence="2" id="KW-0472">Membrane</keyword>
<dbReference type="Proteomes" id="UP001363035">
    <property type="component" value="Unassembled WGS sequence"/>
</dbReference>
<reference evidence="4 5" key="1">
    <citation type="submission" date="2024-01" db="EMBL/GenBank/DDBJ databases">
        <title>Sphingobacterium tenebrionis sp. nov., a novel endophyte isolated from tenebrio molitor intestines.</title>
        <authorList>
            <person name="Zhang C."/>
        </authorList>
    </citation>
    <scope>NUCLEOTIDE SEQUENCE [LARGE SCALE GENOMIC DNA]</scope>
    <source>
        <strain evidence="4 5">PU5-4</strain>
    </source>
</reference>
<dbReference type="InterPro" id="IPR011044">
    <property type="entry name" value="Quino_amine_DH_bsu"/>
</dbReference>
<feature type="coiled-coil region" evidence="1">
    <location>
        <begin position="769"/>
        <end position="847"/>
    </location>
</feature>
<evidence type="ECO:0000256" key="1">
    <source>
        <dbReference type="SAM" id="Coils"/>
    </source>
</evidence>
<evidence type="ECO:0000256" key="2">
    <source>
        <dbReference type="SAM" id="Phobius"/>
    </source>
</evidence>
<dbReference type="InterPro" id="IPR011123">
    <property type="entry name" value="Y_Y_Y"/>
</dbReference>
<dbReference type="InterPro" id="IPR016032">
    <property type="entry name" value="Sig_transdc_resp-reg_C-effctor"/>
</dbReference>
<feature type="transmembrane region" description="Helical" evidence="2">
    <location>
        <begin position="724"/>
        <end position="745"/>
    </location>
</feature>
<comment type="caution">
    <text evidence="4">The sequence shown here is derived from an EMBL/GenBank/DDBJ whole genome shotgun (WGS) entry which is preliminary data.</text>
</comment>
<dbReference type="Gene3D" id="2.130.10.10">
    <property type="entry name" value="YVTN repeat-like/Quinoprotein amine dehydrogenase"/>
    <property type="match status" value="2"/>
</dbReference>
<dbReference type="Pfam" id="PF07495">
    <property type="entry name" value="Y_Y_Y"/>
    <property type="match status" value="1"/>
</dbReference>
<proteinExistence type="predicted"/>
<dbReference type="InterPro" id="IPR015943">
    <property type="entry name" value="WD40/YVTN_repeat-like_dom_sf"/>
</dbReference>
<dbReference type="Pfam" id="PF00196">
    <property type="entry name" value="GerE"/>
    <property type="match status" value="1"/>
</dbReference>
<evidence type="ECO:0000313" key="4">
    <source>
        <dbReference type="EMBL" id="MEI5983884.1"/>
    </source>
</evidence>
<dbReference type="InterPro" id="IPR013783">
    <property type="entry name" value="Ig-like_fold"/>
</dbReference>
<dbReference type="SUPFAM" id="SSF46894">
    <property type="entry name" value="C-terminal effector domain of the bipartite response regulators"/>
    <property type="match status" value="1"/>
</dbReference>
<dbReference type="Gene3D" id="1.10.10.10">
    <property type="entry name" value="Winged helix-like DNA-binding domain superfamily/Winged helix DNA-binding domain"/>
    <property type="match status" value="1"/>
</dbReference>
<dbReference type="InterPro" id="IPR036388">
    <property type="entry name" value="WH-like_DNA-bd_sf"/>
</dbReference>
<dbReference type="SMART" id="SM00421">
    <property type="entry name" value="HTH_LUXR"/>
    <property type="match status" value="1"/>
</dbReference>
<keyword evidence="2" id="KW-0812">Transmembrane</keyword>
<dbReference type="SUPFAM" id="SSF50969">
    <property type="entry name" value="YVTN repeat-like/Quinoprotein amine dehydrogenase"/>
    <property type="match status" value="1"/>
</dbReference>
<evidence type="ECO:0000259" key="3">
    <source>
        <dbReference type="SMART" id="SM00421"/>
    </source>
</evidence>
<protein>
    <submittedName>
        <fullName evidence="4">Triple tyrosine motif-containing protein</fullName>
    </submittedName>
</protein>
<feature type="domain" description="HTH luxR-type" evidence="3">
    <location>
        <begin position="873"/>
        <end position="930"/>
    </location>
</feature>
<keyword evidence="2" id="KW-1133">Transmembrane helix</keyword>
<name>A0ABU8I371_9SPHI</name>
<dbReference type="InterPro" id="IPR000792">
    <property type="entry name" value="Tscrpt_reg_LuxR_C"/>
</dbReference>
<dbReference type="RefSeq" id="WP_336557239.1">
    <property type="nucleotide sequence ID" value="NZ_JAYLLN010000004.1"/>
</dbReference>
<dbReference type="Gene3D" id="2.60.40.10">
    <property type="entry name" value="Immunoglobulins"/>
    <property type="match status" value="1"/>
</dbReference>
<accession>A0ABU8I371</accession>
<dbReference type="EMBL" id="JAYLLN010000004">
    <property type="protein sequence ID" value="MEI5983884.1"/>
    <property type="molecule type" value="Genomic_DNA"/>
</dbReference>
<gene>
    <name evidence="4" type="ORF">VJ786_03100</name>
</gene>
<keyword evidence="1" id="KW-0175">Coiled coil</keyword>